<accession>A0ABW0IC45</accession>
<comment type="caution">
    <text evidence="1">The sequence shown here is derived from an EMBL/GenBank/DDBJ whole genome shotgun (WGS) entry which is preliminary data.</text>
</comment>
<evidence type="ECO:0008006" key="3">
    <source>
        <dbReference type="Google" id="ProtNLM"/>
    </source>
</evidence>
<dbReference type="EMBL" id="JBHSMA010000005">
    <property type="protein sequence ID" value="MFC5411041.1"/>
    <property type="molecule type" value="Genomic_DNA"/>
</dbReference>
<evidence type="ECO:0000313" key="2">
    <source>
        <dbReference type="Proteomes" id="UP001596106"/>
    </source>
</evidence>
<gene>
    <name evidence="1" type="ORF">ACFPMF_17100</name>
</gene>
<organism evidence="1 2">
    <name type="scientific">Larkinella bovis</name>
    <dbReference type="NCBI Taxonomy" id="683041"/>
    <lineage>
        <taxon>Bacteria</taxon>
        <taxon>Pseudomonadati</taxon>
        <taxon>Bacteroidota</taxon>
        <taxon>Cytophagia</taxon>
        <taxon>Cytophagales</taxon>
        <taxon>Spirosomataceae</taxon>
        <taxon>Larkinella</taxon>
    </lineage>
</organism>
<dbReference type="Proteomes" id="UP001596106">
    <property type="component" value="Unassembled WGS sequence"/>
</dbReference>
<protein>
    <recommendedName>
        <fullName evidence="3">DUF3575 domain-containing protein</fullName>
    </recommendedName>
</protein>
<dbReference type="RefSeq" id="WP_379847471.1">
    <property type="nucleotide sequence ID" value="NZ_JBHSMA010000005.1"/>
</dbReference>
<reference evidence="2" key="1">
    <citation type="journal article" date="2019" name="Int. J. Syst. Evol. Microbiol.">
        <title>The Global Catalogue of Microorganisms (GCM) 10K type strain sequencing project: providing services to taxonomists for standard genome sequencing and annotation.</title>
        <authorList>
            <consortium name="The Broad Institute Genomics Platform"/>
            <consortium name="The Broad Institute Genome Sequencing Center for Infectious Disease"/>
            <person name="Wu L."/>
            <person name="Ma J."/>
        </authorList>
    </citation>
    <scope>NUCLEOTIDE SEQUENCE [LARGE SCALE GENOMIC DNA]</scope>
    <source>
        <strain evidence="2">CCUG 55250</strain>
    </source>
</reference>
<evidence type="ECO:0000313" key="1">
    <source>
        <dbReference type="EMBL" id="MFC5411041.1"/>
    </source>
</evidence>
<sequence length="204" mass="22675">MKTISTLFTGFFLLSYELMAQRMAPQIGLNLVPLLARTLELNATVLRNAERELFVHAGYTFPQSHAQYWESGSRYWEGESRGAYLRVGAKAYFNPNGRFRFFISPHLTAGYLEQAGKSATVICSIIYCYAMESEGKKGGYSLSAGITGGFRVNLLPQVTLDIGIQANRFLGDNPDLQNPAIYIPGYGRRPVQGVALVQYTLKGR</sequence>
<proteinExistence type="predicted"/>
<keyword evidence="2" id="KW-1185">Reference proteome</keyword>
<name>A0ABW0IC45_9BACT</name>